<evidence type="ECO:0000313" key="3">
    <source>
        <dbReference type="EMBL" id="KAH8520332.1"/>
    </source>
</evidence>
<dbReference type="GO" id="GO:0009535">
    <property type="term" value="C:chloroplast thylakoid membrane"/>
    <property type="evidence" value="ECO:0007669"/>
    <property type="project" value="TreeGrafter"/>
</dbReference>
<evidence type="ECO:0000313" key="4">
    <source>
        <dbReference type="Proteomes" id="UP000807159"/>
    </source>
</evidence>
<organism evidence="3 4">
    <name type="scientific">Populus deltoides</name>
    <name type="common">Eastern poplar</name>
    <name type="synonym">Eastern cottonwood</name>
    <dbReference type="NCBI Taxonomy" id="3696"/>
    <lineage>
        <taxon>Eukaryota</taxon>
        <taxon>Viridiplantae</taxon>
        <taxon>Streptophyta</taxon>
        <taxon>Embryophyta</taxon>
        <taxon>Tracheophyta</taxon>
        <taxon>Spermatophyta</taxon>
        <taxon>Magnoliopsida</taxon>
        <taxon>eudicotyledons</taxon>
        <taxon>Gunneridae</taxon>
        <taxon>Pentapetalae</taxon>
        <taxon>rosids</taxon>
        <taxon>fabids</taxon>
        <taxon>Malpighiales</taxon>
        <taxon>Salicaceae</taxon>
        <taxon>Saliceae</taxon>
        <taxon>Populus</taxon>
    </lineage>
</organism>
<gene>
    <name evidence="3" type="ORF">H0E87_001694</name>
</gene>
<keyword evidence="2" id="KW-0812">Transmembrane</keyword>
<proteinExistence type="predicted"/>
<dbReference type="Proteomes" id="UP000807159">
    <property type="component" value="Chromosome 1"/>
</dbReference>
<dbReference type="PANTHER" id="PTHR36735">
    <property type="entry name" value="TRANSMEMBRANE PROTEIN"/>
    <property type="match status" value="1"/>
</dbReference>
<keyword evidence="2" id="KW-0472">Membrane</keyword>
<keyword evidence="4" id="KW-1185">Reference proteome</keyword>
<feature type="region of interest" description="Disordered" evidence="1">
    <location>
        <begin position="136"/>
        <end position="177"/>
    </location>
</feature>
<feature type="compositionally biased region" description="Basic and acidic residues" evidence="1">
    <location>
        <begin position="136"/>
        <end position="146"/>
    </location>
</feature>
<dbReference type="AlphaFoldDB" id="A0A8T2ZU78"/>
<feature type="transmembrane region" description="Helical" evidence="2">
    <location>
        <begin position="103"/>
        <end position="127"/>
    </location>
</feature>
<evidence type="ECO:0000256" key="2">
    <source>
        <dbReference type="SAM" id="Phobius"/>
    </source>
</evidence>
<comment type="caution">
    <text evidence="3">The sequence shown here is derived from an EMBL/GenBank/DDBJ whole genome shotgun (WGS) entry which is preliminary data.</text>
</comment>
<evidence type="ECO:0000256" key="1">
    <source>
        <dbReference type="SAM" id="MobiDB-lite"/>
    </source>
</evidence>
<reference evidence="3" key="1">
    <citation type="journal article" date="2021" name="J. Hered.">
        <title>Genome Assembly of Salicaceae Populus deltoides (Eastern Cottonwood) I-69 Based on Nanopore Sequencing and Hi-C Technologies.</title>
        <authorList>
            <person name="Bai S."/>
            <person name="Wu H."/>
            <person name="Zhang J."/>
            <person name="Pan Z."/>
            <person name="Zhao W."/>
            <person name="Li Z."/>
            <person name="Tong C."/>
        </authorList>
    </citation>
    <scope>NUCLEOTIDE SEQUENCE</scope>
    <source>
        <tissue evidence="3">Leaf</tissue>
    </source>
</reference>
<evidence type="ECO:0008006" key="5">
    <source>
        <dbReference type="Google" id="ProtNLM"/>
    </source>
</evidence>
<accession>A0A8T2ZU78</accession>
<keyword evidence="2" id="KW-1133">Transmembrane helix</keyword>
<protein>
    <recommendedName>
        <fullName evidence="5">Transmembrane protein</fullName>
    </recommendedName>
</protein>
<dbReference type="EMBL" id="JACEGQ020000001">
    <property type="protein sequence ID" value="KAH8520332.1"/>
    <property type="molecule type" value="Genomic_DNA"/>
</dbReference>
<feature type="compositionally biased region" description="Basic residues" evidence="1">
    <location>
        <begin position="147"/>
        <end position="160"/>
    </location>
</feature>
<dbReference type="PANTHER" id="PTHR36735:SF1">
    <property type="entry name" value="TRANSMEMBRANE PROTEIN"/>
    <property type="match status" value="1"/>
</dbReference>
<sequence>MAITSYPMISLPPPHLLSVTKTKPPQSCIHNHNKALTLTSPLSLSNPLPSKRTVLYKQEIHRRSTQIWKIKATPEEVLPSDTTPLESTQQMLSTTNDDGVGNIISALLFVAFAALSILTIGIIYLGVTDFLQKRETDKLQKEEESKKKKRVKKRKVRARSGPRGFGQKINEDDEFDD</sequence>
<name>A0A8T2ZU78_POPDE</name>